<evidence type="ECO:0000256" key="2">
    <source>
        <dbReference type="SAM" id="Phobius"/>
    </source>
</evidence>
<dbReference type="AlphaFoldDB" id="U2E433"/>
<sequence length="78" mass="8305">MIGRLALSFGIGALVGLEREQSESGGTFAGSRMFPLIALYGALVAGFVVVSSRCSNSSVRPESRPIQQIGRPVREPIR</sequence>
<dbReference type="EMBL" id="AFNT02000007">
    <property type="protein sequence ID" value="ERJ06978.1"/>
    <property type="molecule type" value="Genomic_DNA"/>
</dbReference>
<keyword evidence="2" id="KW-1133">Transmembrane helix</keyword>
<reference evidence="4 5" key="1">
    <citation type="journal article" date="2011" name="J. Bacteriol.">
        <title>Genome sequence of Halorhabdus tiamatea, the first archaeon isolated from a deep-sea anoxic brine lake.</title>
        <authorList>
            <person name="Antunes A."/>
            <person name="Alam I."/>
            <person name="Bajic V.B."/>
            <person name="Stingl U."/>
        </authorList>
    </citation>
    <scope>NUCLEOTIDE SEQUENCE [LARGE SCALE GENOMIC DNA]</scope>
    <source>
        <strain evidence="4 5">SARL4B</strain>
    </source>
</reference>
<accession>U2E433</accession>
<feature type="domain" description="MgtC/SapB/SrpB/YhiD N-terminal" evidence="3">
    <location>
        <begin position="5"/>
        <end position="65"/>
    </location>
</feature>
<evidence type="ECO:0000313" key="5">
    <source>
        <dbReference type="Proteomes" id="UP000003861"/>
    </source>
</evidence>
<comment type="caution">
    <text evidence="4">The sequence shown here is derived from an EMBL/GenBank/DDBJ whole genome shotgun (WGS) entry which is preliminary data.</text>
</comment>
<dbReference type="OrthoDB" id="187863at2157"/>
<dbReference type="Pfam" id="PF02308">
    <property type="entry name" value="MgtC"/>
    <property type="match status" value="1"/>
</dbReference>
<evidence type="ECO:0000256" key="1">
    <source>
        <dbReference type="SAM" id="MobiDB-lite"/>
    </source>
</evidence>
<protein>
    <submittedName>
        <fullName evidence="4">MgtC family protein</fullName>
    </submittedName>
</protein>
<dbReference type="InterPro" id="IPR049177">
    <property type="entry name" value="MgtC_SapB_SrpB_YhiD_N"/>
</dbReference>
<organism evidence="4 5">
    <name type="scientific">Halorhabdus tiamatea SARL4B</name>
    <dbReference type="NCBI Taxonomy" id="1033806"/>
    <lineage>
        <taxon>Archaea</taxon>
        <taxon>Methanobacteriati</taxon>
        <taxon>Methanobacteriota</taxon>
        <taxon>Stenosarchaea group</taxon>
        <taxon>Halobacteria</taxon>
        <taxon>Halobacteriales</taxon>
        <taxon>Haloarculaceae</taxon>
        <taxon>Halorhabdus</taxon>
    </lineage>
</organism>
<proteinExistence type="predicted"/>
<keyword evidence="2" id="KW-0812">Transmembrane</keyword>
<reference evidence="4 5" key="2">
    <citation type="journal article" date="2013" name="PLoS ONE">
        <title>INDIGO - INtegrated Data Warehouse of MIcrobial GenOmes with Examples from the Red Sea Extremophiles.</title>
        <authorList>
            <person name="Alam I."/>
            <person name="Antunes A."/>
            <person name="Kamau A.A."/>
            <person name="Ba Alawi W."/>
            <person name="Kalkatawi M."/>
            <person name="Stingl U."/>
            <person name="Bajic V.B."/>
        </authorList>
    </citation>
    <scope>NUCLEOTIDE SEQUENCE [LARGE SCALE GENOMIC DNA]</scope>
    <source>
        <strain evidence="4 5">SARL4B</strain>
    </source>
</reference>
<feature type="region of interest" description="Disordered" evidence="1">
    <location>
        <begin position="57"/>
        <end position="78"/>
    </location>
</feature>
<gene>
    <name evidence="4" type="ORF">HLRTI_000831</name>
</gene>
<feature type="transmembrane region" description="Helical" evidence="2">
    <location>
        <begin position="29"/>
        <end position="50"/>
    </location>
</feature>
<evidence type="ECO:0000313" key="4">
    <source>
        <dbReference type="EMBL" id="ERJ06978.1"/>
    </source>
</evidence>
<evidence type="ECO:0000259" key="3">
    <source>
        <dbReference type="Pfam" id="PF02308"/>
    </source>
</evidence>
<name>U2E433_9EURY</name>
<keyword evidence="2" id="KW-0472">Membrane</keyword>
<dbReference type="Proteomes" id="UP000003861">
    <property type="component" value="Unassembled WGS sequence"/>
</dbReference>